<evidence type="ECO:0000256" key="10">
    <source>
        <dbReference type="RuleBase" id="RU003355"/>
    </source>
</evidence>
<dbReference type="Gene3D" id="2.60.40.1710">
    <property type="entry name" value="Subtilisin-like superfamily"/>
    <property type="match status" value="1"/>
</dbReference>
<dbReference type="Gene3D" id="3.50.30.30">
    <property type="match status" value="1"/>
</dbReference>
<dbReference type="GO" id="GO:0006508">
    <property type="term" value="P:proteolysis"/>
    <property type="evidence" value="ECO:0007669"/>
    <property type="project" value="UniProtKB-KW"/>
</dbReference>
<evidence type="ECO:0000256" key="1">
    <source>
        <dbReference type="ARBA" id="ARBA00011073"/>
    </source>
</evidence>
<dbReference type="PROSITE" id="PS00137">
    <property type="entry name" value="SUBTILASE_HIS"/>
    <property type="match status" value="1"/>
</dbReference>
<dbReference type="Proteomes" id="UP001209540">
    <property type="component" value="Unassembled WGS sequence"/>
</dbReference>
<keyword evidence="7 9" id="KW-0720">Serine protease</keyword>
<dbReference type="PROSITE" id="PS00136">
    <property type="entry name" value="SUBTILASE_ASP"/>
    <property type="match status" value="1"/>
</dbReference>
<feature type="signal peptide" evidence="11">
    <location>
        <begin position="1"/>
        <end position="21"/>
    </location>
</feature>
<comment type="caution">
    <text evidence="15">The sequence shown here is derived from an EMBL/GenBank/DDBJ whole genome shotgun (WGS) entry which is preliminary data.</text>
</comment>
<evidence type="ECO:0000259" key="14">
    <source>
        <dbReference type="Pfam" id="PF06280"/>
    </source>
</evidence>
<evidence type="ECO:0000313" key="16">
    <source>
        <dbReference type="Proteomes" id="UP001209540"/>
    </source>
</evidence>
<keyword evidence="16" id="KW-1185">Reference proteome</keyword>
<proteinExistence type="inferred from homology"/>
<keyword evidence="2" id="KW-0134">Cell wall</keyword>
<reference evidence="15" key="2">
    <citation type="submission" date="2023-02" db="EMBL/GenBank/DDBJ databases">
        <authorList>
            <consortium name="DOE Joint Genome Institute"/>
            <person name="Mondo S.J."/>
            <person name="Chang Y."/>
            <person name="Wang Y."/>
            <person name="Ahrendt S."/>
            <person name="Andreopoulos W."/>
            <person name="Barry K."/>
            <person name="Beard J."/>
            <person name="Benny G.L."/>
            <person name="Blankenship S."/>
            <person name="Bonito G."/>
            <person name="Cuomo C."/>
            <person name="Desiro A."/>
            <person name="Gervers K.A."/>
            <person name="Hundley H."/>
            <person name="Kuo A."/>
            <person name="LaButti K."/>
            <person name="Lang B.F."/>
            <person name="Lipzen A."/>
            <person name="O'Donnell K."/>
            <person name="Pangilinan J."/>
            <person name="Reynolds N."/>
            <person name="Sandor L."/>
            <person name="Smith M.W."/>
            <person name="Tsang A."/>
            <person name="Grigoriev I.V."/>
            <person name="Stajich J.E."/>
            <person name="Spatafora J.W."/>
        </authorList>
    </citation>
    <scope>NUCLEOTIDE SEQUENCE</scope>
    <source>
        <strain evidence="15">RSA 2281</strain>
    </source>
</reference>
<evidence type="ECO:0000259" key="13">
    <source>
        <dbReference type="Pfam" id="PF02225"/>
    </source>
</evidence>
<evidence type="ECO:0000256" key="3">
    <source>
        <dbReference type="ARBA" id="ARBA00022525"/>
    </source>
</evidence>
<dbReference type="InterPro" id="IPR003137">
    <property type="entry name" value="PA_domain"/>
</dbReference>
<dbReference type="GO" id="GO:0005615">
    <property type="term" value="C:extracellular space"/>
    <property type="evidence" value="ECO:0007669"/>
    <property type="project" value="TreeGrafter"/>
</dbReference>
<sequence>MRLFNSILLLAASSFIGLSNASFVTQQHTVSSHSASSALNNNYIIEFSGSNAETDKKKLADLLQDKFSDTSLTFGRLFNHDLMKGVSIQIGSSKGKDGPSLQSIASDEEEQQKLMNDIFKTISESGLVKNIYPIVPVQGPNTQVKVLSENNIDFGDVSPHLQTQVDRVHKELKNTGEGITVGIIDSGIDYTHPALGGGFGEGYKVRYGKDLVGDNYGSTSLVPQPDDDPMDSCAASTGSVGHGTHVAGIIAGKSDNFAGVAPDATLGMWRVFGCGSSTSDAVILDAVLDAYDTGVDIISISIGGFNGWPESSLGSVIQRVISKGVPVIISVGNDGRLGAFSTSSPGITPGAFSVASIDNNKYIASIFSVSGSSETYVYADSEPKVDDIPSGQLVAGDKSVGGDSDACTASTIPSDVKGNLALVQRGTCPFDEKANNLAQAGAIGLVVFDSAGEVALTPSVINAKIPVVGVSHETGLALVKAIKQGDIQLTFNGKEEVRTLPTGNTVSVFSSIGPSYEMGFAPNIAGIGGYVLSTLPQQLGSWGTMSGTSMSAPGVAGSVALYLKQFKDAGKDDISKPAYILEQLQNYASQVAHTNKNPKIETPFSQGAGLVQVYDALTQAPHVSPGHISFNDTINIEKTHTLKLTNNGDSIVSYQLVNNVSVSIEPYQDTTSYLFNEPAEFGTDAAKIRFSKKTIKLSPGKSVDITVTVIPPSIDPKLHIMYGGFITLKSQTKQTKDITIPYAGVVGDQRELPIYSNGTPHLTNATNPLSSYPIWGTNDTFVYDRKSNDSLPPTFMIRLANPTRHIASPVYNERGRRIGDAFVSLEYMARTTSTASGYAGTWDGKYYPYFFNLRMPLPLPVLPGKYQIGLDALKWLGDDDNENDREKWLSPVIQVK</sequence>
<dbReference type="PROSITE" id="PS51892">
    <property type="entry name" value="SUBTILASE"/>
    <property type="match status" value="1"/>
</dbReference>
<feature type="domain" description="PA" evidence="13">
    <location>
        <begin position="390"/>
        <end position="478"/>
    </location>
</feature>
<dbReference type="PRINTS" id="PR00723">
    <property type="entry name" value="SUBTILISIN"/>
</dbReference>
<evidence type="ECO:0000256" key="11">
    <source>
        <dbReference type="SAM" id="SignalP"/>
    </source>
</evidence>
<comment type="similarity">
    <text evidence="1 9 10">Belongs to the peptidase S8 family.</text>
</comment>
<dbReference type="InterPro" id="IPR046450">
    <property type="entry name" value="PA_dom_sf"/>
</dbReference>
<keyword evidence="5 11" id="KW-0732">Signal</keyword>
<evidence type="ECO:0000256" key="4">
    <source>
        <dbReference type="ARBA" id="ARBA00022670"/>
    </source>
</evidence>
<dbReference type="InterPro" id="IPR010435">
    <property type="entry name" value="C5a/SBT2-like_Fn3"/>
</dbReference>
<dbReference type="Pfam" id="PF02225">
    <property type="entry name" value="PA"/>
    <property type="match status" value="1"/>
</dbReference>
<dbReference type="SUPFAM" id="SSF52743">
    <property type="entry name" value="Subtilisin-like"/>
    <property type="match status" value="1"/>
</dbReference>
<keyword evidence="3" id="KW-0964">Secreted</keyword>
<feature type="domain" description="Peptidase S8/S53" evidence="12">
    <location>
        <begin position="176"/>
        <end position="573"/>
    </location>
</feature>
<dbReference type="Pfam" id="PF06280">
    <property type="entry name" value="fn3_5"/>
    <property type="match status" value="1"/>
</dbReference>
<dbReference type="Pfam" id="PF00082">
    <property type="entry name" value="Peptidase_S8"/>
    <property type="match status" value="1"/>
</dbReference>
<dbReference type="SUPFAM" id="SSF52025">
    <property type="entry name" value="PA domain"/>
    <property type="match status" value="1"/>
</dbReference>
<dbReference type="InterPro" id="IPR036852">
    <property type="entry name" value="Peptidase_S8/S53_dom_sf"/>
</dbReference>
<keyword evidence="4 9" id="KW-0645">Protease</keyword>
<feature type="active site" description="Charge relay system" evidence="8 9">
    <location>
        <position position="185"/>
    </location>
</feature>
<dbReference type="Gene3D" id="3.40.50.200">
    <property type="entry name" value="Peptidase S8/S53 domain"/>
    <property type="match status" value="1"/>
</dbReference>
<evidence type="ECO:0000313" key="15">
    <source>
        <dbReference type="EMBL" id="KAI9267905.1"/>
    </source>
</evidence>
<protein>
    <submittedName>
        <fullName evidence="15">Peptidase S8/S53 domain-containing protein</fullName>
    </submittedName>
</protein>
<evidence type="ECO:0000256" key="8">
    <source>
        <dbReference type="PIRSR" id="PIRSR615500-1"/>
    </source>
</evidence>
<evidence type="ECO:0000256" key="2">
    <source>
        <dbReference type="ARBA" id="ARBA00022512"/>
    </source>
</evidence>
<dbReference type="InterPro" id="IPR015500">
    <property type="entry name" value="Peptidase_S8_subtilisin-rel"/>
</dbReference>
<dbReference type="GO" id="GO:0004252">
    <property type="term" value="F:serine-type endopeptidase activity"/>
    <property type="evidence" value="ECO:0007669"/>
    <property type="project" value="UniProtKB-UniRule"/>
</dbReference>
<keyword evidence="6 9" id="KW-0378">Hydrolase</keyword>
<reference evidence="15" key="1">
    <citation type="journal article" date="2022" name="IScience">
        <title>Evolution of zygomycete secretomes and the origins of terrestrial fungal ecologies.</title>
        <authorList>
            <person name="Chang Y."/>
            <person name="Wang Y."/>
            <person name="Mondo S."/>
            <person name="Ahrendt S."/>
            <person name="Andreopoulos W."/>
            <person name="Barry K."/>
            <person name="Beard J."/>
            <person name="Benny G.L."/>
            <person name="Blankenship S."/>
            <person name="Bonito G."/>
            <person name="Cuomo C."/>
            <person name="Desiro A."/>
            <person name="Gervers K.A."/>
            <person name="Hundley H."/>
            <person name="Kuo A."/>
            <person name="LaButti K."/>
            <person name="Lang B.F."/>
            <person name="Lipzen A."/>
            <person name="O'Donnell K."/>
            <person name="Pangilinan J."/>
            <person name="Reynolds N."/>
            <person name="Sandor L."/>
            <person name="Smith M.E."/>
            <person name="Tsang A."/>
            <person name="Grigoriev I.V."/>
            <person name="Stajich J.E."/>
            <person name="Spatafora J.W."/>
        </authorList>
    </citation>
    <scope>NUCLEOTIDE SEQUENCE</scope>
    <source>
        <strain evidence="15">RSA 2281</strain>
    </source>
</reference>
<dbReference type="PANTHER" id="PTHR43806">
    <property type="entry name" value="PEPTIDASE S8"/>
    <property type="match status" value="1"/>
</dbReference>
<dbReference type="InterPro" id="IPR023828">
    <property type="entry name" value="Peptidase_S8_Ser-AS"/>
</dbReference>
<dbReference type="InterPro" id="IPR000209">
    <property type="entry name" value="Peptidase_S8/S53_dom"/>
</dbReference>
<dbReference type="CDD" id="cd07489">
    <property type="entry name" value="Peptidases_S8_5"/>
    <property type="match status" value="1"/>
</dbReference>
<evidence type="ECO:0000256" key="6">
    <source>
        <dbReference type="ARBA" id="ARBA00022801"/>
    </source>
</evidence>
<accession>A0AAD5PH89</accession>
<feature type="domain" description="C5a peptidase/Subtilisin-like protease SBT2-like Fn3-like" evidence="14">
    <location>
        <begin position="628"/>
        <end position="742"/>
    </location>
</feature>
<organism evidence="15 16">
    <name type="scientific">Phascolomyces articulosus</name>
    <dbReference type="NCBI Taxonomy" id="60185"/>
    <lineage>
        <taxon>Eukaryota</taxon>
        <taxon>Fungi</taxon>
        <taxon>Fungi incertae sedis</taxon>
        <taxon>Mucoromycota</taxon>
        <taxon>Mucoromycotina</taxon>
        <taxon>Mucoromycetes</taxon>
        <taxon>Mucorales</taxon>
        <taxon>Lichtheimiaceae</taxon>
        <taxon>Phascolomyces</taxon>
    </lineage>
</organism>
<dbReference type="InterPro" id="IPR034187">
    <property type="entry name" value="Peptidases_S8_5"/>
</dbReference>
<dbReference type="InterPro" id="IPR022398">
    <property type="entry name" value="Peptidase_S8_His-AS"/>
</dbReference>
<evidence type="ECO:0000256" key="9">
    <source>
        <dbReference type="PROSITE-ProRule" id="PRU01240"/>
    </source>
</evidence>
<evidence type="ECO:0000259" key="12">
    <source>
        <dbReference type="Pfam" id="PF00082"/>
    </source>
</evidence>
<evidence type="ECO:0000256" key="7">
    <source>
        <dbReference type="ARBA" id="ARBA00022825"/>
    </source>
</evidence>
<dbReference type="GO" id="GO:0016020">
    <property type="term" value="C:membrane"/>
    <property type="evidence" value="ECO:0007669"/>
    <property type="project" value="InterPro"/>
</dbReference>
<dbReference type="PROSITE" id="PS00138">
    <property type="entry name" value="SUBTILASE_SER"/>
    <property type="match status" value="1"/>
</dbReference>
<evidence type="ECO:0000256" key="5">
    <source>
        <dbReference type="ARBA" id="ARBA00022729"/>
    </source>
</evidence>
<dbReference type="AlphaFoldDB" id="A0AAD5PH89"/>
<gene>
    <name evidence="15" type="ORF">BDA99DRAFT_461248</name>
</gene>
<feature type="active site" description="Charge relay system" evidence="8 9">
    <location>
        <position position="242"/>
    </location>
</feature>
<feature type="chain" id="PRO_5042292442" evidence="11">
    <location>
        <begin position="22"/>
        <end position="896"/>
    </location>
</feature>
<dbReference type="PANTHER" id="PTHR43806:SF66">
    <property type="entry name" value="SERIN ENDOPEPTIDASE"/>
    <property type="match status" value="1"/>
</dbReference>
<feature type="active site" description="Charge relay system" evidence="8 9">
    <location>
        <position position="549"/>
    </location>
</feature>
<name>A0AAD5PH89_9FUNG</name>
<dbReference type="InterPro" id="IPR050131">
    <property type="entry name" value="Peptidase_S8_subtilisin-like"/>
</dbReference>
<dbReference type="InterPro" id="IPR023827">
    <property type="entry name" value="Peptidase_S8_Asp-AS"/>
</dbReference>
<dbReference type="EMBL" id="JAIXMP010000009">
    <property type="protein sequence ID" value="KAI9267905.1"/>
    <property type="molecule type" value="Genomic_DNA"/>
</dbReference>